<dbReference type="PANTHER" id="PTHR31151:SF0">
    <property type="entry name" value="PROLINE-TRNA LIGASE (DUF1680)"/>
    <property type="match status" value="1"/>
</dbReference>
<evidence type="ECO:0000313" key="3">
    <source>
        <dbReference type="EMBL" id="GFZ20665.1"/>
    </source>
</evidence>
<dbReference type="Proteomes" id="UP000585474">
    <property type="component" value="Unassembled WGS sequence"/>
</dbReference>
<proteinExistence type="predicted"/>
<comment type="caution">
    <text evidence="3">The sequence shown here is derived from an EMBL/GenBank/DDBJ whole genome shotgun (WGS) entry which is preliminary data.</text>
</comment>
<dbReference type="PROSITE" id="PS51257">
    <property type="entry name" value="PROKAR_LIPOPROTEIN"/>
    <property type="match status" value="1"/>
</dbReference>
<name>A0A7J0HCG6_9ERIC</name>
<evidence type="ECO:0000256" key="1">
    <source>
        <dbReference type="SAM" id="SignalP"/>
    </source>
</evidence>
<dbReference type="InterPro" id="IPR012878">
    <property type="entry name" value="Beta-AFase-like_GH127_cat"/>
</dbReference>
<dbReference type="AlphaFoldDB" id="A0A7J0HCG6"/>
<protein>
    <recommendedName>
        <fullName evidence="2">Non-reducing end beta-L-arabinofuranosidase-like GH127 catalytic domain-containing protein</fullName>
    </recommendedName>
</protein>
<keyword evidence="4" id="KW-1185">Reference proteome</keyword>
<accession>A0A7J0HCG6</accession>
<evidence type="ECO:0000259" key="2">
    <source>
        <dbReference type="Pfam" id="PF07944"/>
    </source>
</evidence>
<dbReference type="Pfam" id="PF07944">
    <property type="entry name" value="Beta-AFase-like_GH127_cat"/>
    <property type="match status" value="1"/>
</dbReference>
<gene>
    <name evidence="3" type="ORF">Acr_28g0013700</name>
</gene>
<feature type="signal peptide" evidence="1">
    <location>
        <begin position="1"/>
        <end position="26"/>
    </location>
</feature>
<keyword evidence="1" id="KW-0732">Signal</keyword>
<evidence type="ECO:0000313" key="4">
    <source>
        <dbReference type="Proteomes" id="UP000585474"/>
    </source>
</evidence>
<dbReference type="OrthoDB" id="5358475at2759"/>
<organism evidence="3 4">
    <name type="scientific">Actinidia rufa</name>
    <dbReference type="NCBI Taxonomy" id="165716"/>
    <lineage>
        <taxon>Eukaryota</taxon>
        <taxon>Viridiplantae</taxon>
        <taxon>Streptophyta</taxon>
        <taxon>Embryophyta</taxon>
        <taxon>Tracheophyta</taxon>
        <taxon>Spermatophyta</taxon>
        <taxon>Magnoliopsida</taxon>
        <taxon>eudicotyledons</taxon>
        <taxon>Gunneridae</taxon>
        <taxon>Pentapetalae</taxon>
        <taxon>asterids</taxon>
        <taxon>Ericales</taxon>
        <taxon>Actinidiaceae</taxon>
        <taxon>Actinidia</taxon>
    </lineage>
</organism>
<feature type="domain" description="Non-reducing end beta-L-arabinofuranosidase-like GH127 catalytic" evidence="2">
    <location>
        <begin position="116"/>
        <end position="176"/>
    </location>
</feature>
<feature type="chain" id="PRO_5029464090" description="Non-reducing end beta-L-arabinofuranosidase-like GH127 catalytic domain-containing protein" evidence="1">
    <location>
        <begin position="27"/>
        <end position="181"/>
    </location>
</feature>
<dbReference type="EMBL" id="BJWL01000028">
    <property type="protein sequence ID" value="GFZ20665.1"/>
    <property type="molecule type" value="Genomic_DNA"/>
</dbReference>
<reference evidence="3 4" key="1">
    <citation type="submission" date="2019-07" db="EMBL/GenBank/DDBJ databases">
        <title>De Novo Assembly of kiwifruit Actinidia rufa.</title>
        <authorList>
            <person name="Sugita-Konishi S."/>
            <person name="Sato K."/>
            <person name="Mori E."/>
            <person name="Abe Y."/>
            <person name="Kisaki G."/>
            <person name="Hamano K."/>
            <person name="Suezawa K."/>
            <person name="Otani M."/>
            <person name="Fukuda T."/>
            <person name="Manabe T."/>
            <person name="Gomi K."/>
            <person name="Tabuchi M."/>
            <person name="Akimitsu K."/>
            <person name="Kataoka I."/>
        </authorList>
    </citation>
    <scope>NUCLEOTIDE SEQUENCE [LARGE SCALE GENOMIC DNA]</scope>
    <source>
        <strain evidence="4">cv. Fuchu</strain>
    </source>
</reference>
<sequence length="181" mass="20886">MRSLRVFNLLLVLVVTVFLSCGYVFGKECTNIPTKLSSHGVRYELLSSNNETWKEEMFSHYHLIPTDDSAWSNLLPRKILREEDELSWLMMYRKMKNSGGFQNLQGGFLKEVSLHDVRLDPKSKHGQAQQTNLEYLLILDVDRLVWSFRKTAGLPTPGKAYGGWEAPTCELRGHFVEYPCE</sequence>
<dbReference type="PANTHER" id="PTHR31151">
    <property type="entry name" value="PROLINE-TRNA LIGASE (DUF1680)"/>
    <property type="match status" value="1"/>
</dbReference>